<keyword evidence="7" id="KW-0067">ATP-binding</keyword>
<dbReference type="SUPFAM" id="SSF90123">
    <property type="entry name" value="ABC transporter transmembrane region"/>
    <property type="match status" value="1"/>
</dbReference>
<name>A0AAN8XI53_HALRR</name>
<keyword evidence="3" id="KW-0813">Transport</keyword>
<keyword evidence="8 10" id="KW-1133">Transmembrane helix</keyword>
<sequence length="516" mass="59405">MSEEYLLDDFCGGPFWDYNLTWNTTFPDFTPCFERTVLLWVPCAYLWVFAALEVGYLKRSLDRLVPWSWVNISKMIVSLLVLVLVAIDFFYAVQRSSSGEEVFGVDYAAPAILFFTVFLQLIFVFFEKKRGIQSSGYLFLFWLMLVLCSIPEYRTWFINISDDPDSTDTVGFVLYMIYFPLIVVMLVLNCFADATPEYVHFSRGERPCPETSASYFSRIMFAWLDPLIWRGYRQPLEQKNLWNLSYENASHYVVSVWDNHYKKYMAKNEKKTSTNTWADQTNNANHIEMSEKTENTSKKKVKISILPTMLRTYGPAFSFGAFLKLIYDLLQFVSPLILSSLISFTENVNGNEPEWHGYFYASIMFASAQLQSFILGQYFMKMFLVGLRIRTGVISAVYRKALKISNSARKESTVGEIVNLMSVDAQRFMDLTTYLNMIWSAPLQIALCLVLLFRQLGPSVLAGLGVLIVLIPVNGFIANKTKILQISQMKCKDKRVKLMNEILNGIKVKSCCIIMN</sequence>
<accession>A0AAN8XI53</accession>
<dbReference type="GO" id="GO:0140359">
    <property type="term" value="F:ABC-type transporter activity"/>
    <property type="evidence" value="ECO:0007669"/>
    <property type="project" value="InterPro"/>
</dbReference>
<dbReference type="Pfam" id="PF00664">
    <property type="entry name" value="ABC_membrane"/>
    <property type="match status" value="1"/>
</dbReference>
<dbReference type="InterPro" id="IPR036640">
    <property type="entry name" value="ABC1_TM_sf"/>
</dbReference>
<keyword evidence="6" id="KW-0547">Nucleotide-binding</keyword>
<feature type="transmembrane region" description="Helical" evidence="10">
    <location>
        <begin position="434"/>
        <end position="453"/>
    </location>
</feature>
<dbReference type="EMBL" id="JAXCGZ010004196">
    <property type="protein sequence ID" value="KAK7082098.1"/>
    <property type="molecule type" value="Genomic_DNA"/>
</dbReference>
<evidence type="ECO:0000256" key="6">
    <source>
        <dbReference type="ARBA" id="ARBA00022741"/>
    </source>
</evidence>
<evidence type="ECO:0000256" key="3">
    <source>
        <dbReference type="ARBA" id="ARBA00022448"/>
    </source>
</evidence>
<keyword evidence="9 10" id="KW-0472">Membrane</keyword>
<dbReference type="GO" id="GO:0005524">
    <property type="term" value="F:ATP binding"/>
    <property type="evidence" value="ECO:0007669"/>
    <property type="project" value="UniProtKB-KW"/>
</dbReference>
<evidence type="ECO:0000313" key="13">
    <source>
        <dbReference type="Proteomes" id="UP001381693"/>
    </source>
</evidence>
<comment type="subcellular location">
    <subcellularLocation>
        <location evidence="1">Endomembrane system</location>
        <topology evidence="1">Multi-pass membrane protein</topology>
    </subcellularLocation>
</comment>
<comment type="similarity">
    <text evidence="2">Belongs to the ABC transporter superfamily. ABCC family. Conjugate transporter (TC 3.A.1.208) subfamily.</text>
</comment>
<dbReference type="InterPro" id="IPR056227">
    <property type="entry name" value="TMD0_ABC"/>
</dbReference>
<feature type="transmembrane region" description="Helical" evidence="10">
    <location>
        <begin position="107"/>
        <end position="126"/>
    </location>
</feature>
<dbReference type="PANTHER" id="PTHR24223">
    <property type="entry name" value="ATP-BINDING CASSETTE SUB-FAMILY C"/>
    <property type="match status" value="1"/>
</dbReference>
<dbReference type="InterPro" id="IPR011527">
    <property type="entry name" value="ABC1_TM_dom"/>
</dbReference>
<feature type="transmembrane region" description="Helical" evidence="10">
    <location>
        <begin position="358"/>
        <end position="380"/>
    </location>
</feature>
<evidence type="ECO:0000256" key="9">
    <source>
        <dbReference type="ARBA" id="ARBA00023136"/>
    </source>
</evidence>
<evidence type="ECO:0000256" key="8">
    <source>
        <dbReference type="ARBA" id="ARBA00022989"/>
    </source>
</evidence>
<keyword evidence="13" id="KW-1185">Reference proteome</keyword>
<feature type="domain" description="ABC transmembrane type-1" evidence="11">
    <location>
        <begin position="319"/>
        <end position="508"/>
    </location>
</feature>
<evidence type="ECO:0000256" key="4">
    <source>
        <dbReference type="ARBA" id="ARBA00022692"/>
    </source>
</evidence>
<evidence type="ECO:0000259" key="11">
    <source>
        <dbReference type="PROSITE" id="PS50929"/>
    </source>
</evidence>
<organism evidence="12 13">
    <name type="scientific">Halocaridina rubra</name>
    <name type="common">Hawaiian red shrimp</name>
    <dbReference type="NCBI Taxonomy" id="373956"/>
    <lineage>
        <taxon>Eukaryota</taxon>
        <taxon>Metazoa</taxon>
        <taxon>Ecdysozoa</taxon>
        <taxon>Arthropoda</taxon>
        <taxon>Crustacea</taxon>
        <taxon>Multicrustacea</taxon>
        <taxon>Malacostraca</taxon>
        <taxon>Eumalacostraca</taxon>
        <taxon>Eucarida</taxon>
        <taxon>Decapoda</taxon>
        <taxon>Pleocyemata</taxon>
        <taxon>Caridea</taxon>
        <taxon>Atyoidea</taxon>
        <taxon>Atyidae</taxon>
        <taxon>Halocaridina</taxon>
    </lineage>
</organism>
<dbReference type="PANTHER" id="PTHR24223:SF443">
    <property type="entry name" value="MULTIDRUG-RESISTANCE LIKE PROTEIN 1, ISOFORM I"/>
    <property type="match status" value="1"/>
</dbReference>
<protein>
    <submittedName>
        <fullName evidence="12">Canalicular multispecific organic anion transporter 1</fullName>
    </submittedName>
</protein>
<dbReference type="CDD" id="cd18595">
    <property type="entry name" value="ABC_6TM_MRP1_2_3_6_D1_like"/>
    <property type="match status" value="1"/>
</dbReference>
<evidence type="ECO:0000256" key="5">
    <source>
        <dbReference type="ARBA" id="ARBA00022737"/>
    </source>
</evidence>
<dbReference type="InterPro" id="IPR050173">
    <property type="entry name" value="ABC_transporter_C-like"/>
</dbReference>
<keyword evidence="5" id="KW-0677">Repeat</keyword>
<dbReference type="Pfam" id="PF24357">
    <property type="entry name" value="TMD0_ABC"/>
    <property type="match status" value="1"/>
</dbReference>
<evidence type="ECO:0000313" key="12">
    <source>
        <dbReference type="EMBL" id="KAK7082098.1"/>
    </source>
</evidence>
<evidence type="ECO:0000256" key="1">
    <source>
        <dbReference type="ARBA" id="ARBA00004127"/>
    </source>
</evidence>
<dbReference type="AlphaFoldDB" id="A0AAN8XI53"/>
<gene>
    <name evidence="12" type="primary">ABCC2_11</name>
    <name evidence="12" type="ORF">SK128_026722</name>
</gene>
<evidence type="ECO:0000256" key="10">
    <source>
        <dbReference type="SAM" id="Phobius"/>
    </source>
</evidence>
<feature type="transmembrane region" description="Helical" evidence="10">
    <location>
        <begin position="138"/>
        <end position="158"/>
    </location>
</feature>
<reference evidence="12 13" key="1">
    <citation type="submission" date="2023-11" db="EMBL/GenBank/DDBJ databases">
        <title>Halocaridina rubra genome assembly.</title>
        <authorList>
            <person name="Smith C."/>
        </authorList>
    </citation>
    <scope>NUCLEOTIDE SEQUENCE [LARGE SCALE GENOMIC DNA]</scope>
    <source>
        <strain evidence="12">EP-1</strain>
        <tissue evidence="12">Whole</tissue>
    </source>
</reference>
<evidence type="ECO:0000256" key="2">
    <source>
        <dbReference type="ARBA" id="ARBA00009726"/>
    </source>
</evidence>
<feature type="transmembrane region" description="Helical" evidence="10">
    <location>
        <begin position="69"/>
        <end position="87"/>
    </location>
</feature>
<feature type="transmembrane region" description="Helical" evidence="10">
    <location>
        <begin position="37"/>
        <end position="57"/>
    </location>
</feature>
<evidence type="ECO:0000256" key="7">
    <source>
        <dbReference type="ARBA" id="ARBA00022840"/>
    </source>
</evidence>
<feature type="transmembrane region" description="Helical" evidence="10">
    <location>
        <begin position="170"/>
        <end position="192"/>
    </location>
</feature>
<proteinExistence type="inferred from homology"/>
<comment type="caution">
    <text evidence="12">The sequence shown here is derived from an EMBL/GenBank/DDBJ whole genome shotgun (WGS) entry which is preliminary data.</text>
</comment>
<dbReference type="GO" id="GO:0012505">
    <property type="term" value="C:endomembrane system"/>
    <property type="evidence" value="ECO:0007669"/>
    <property type="project" value="UniProtKB-SubCell"/>
</dbReference>
<dbReference type="GO" id="GO:0016020">
    <property type="term" value="C:membrane"/>
    <property type="evidence" value="ECO:0007669"/>
    <property type="project" value="InterPro"/>
</dbReference>
<feature type="transmembrane region" description="Helical" evidence="10">
    <location>
        <begin position="459"/>
        <end position="479"/>
    </location>
</feature>
<dbReference type="PROSITE" id="PS50929">
    <property type="entry name" value="ABC_TM1F"/>
    <property type="match status" value="1"/>
</dbReference>
<keyword evidence="4 10" id="KW-0812">Transmembrane</keyword>
<dbReference type="Proteomes" id="UP001381693">
    <property type="component" value="Unassembled WGS sequence"/>
</dbReference>
<dbReference type="Gene3D" id="1.20.1560.10">
    <property type="entry name" value="ABC transporter type 1, transmembrane domain"/>
    <property type="match status" value="1"/>
</dbReference>
<feature type="transmembrane region" description="Helical" evidence="10">
    <location>
        <begin position="316"/>
        <end position="338"/>
    </location>
</feature>